<gene>
    <name evidence="2" type="ORF">PVAP13_5NG608147</name>
</gene>
<reference evidence="2" key="1">
    <citation type="submission" date="2020-05" db="EMBL/GenBank/DDBJ databases">
        <title>WGS assembly of Panicum virgatum.</title>
        <authorList>
            <person name="Lovell J.T."/>
            <person name="Jenkins J."/>
            <person name="Shu S."/>
            <person name="Juenger T.E."/>
            <person name="Schmutz J."/>
        </authorList>
    </citation>
    <scope>NUCLEOTIDE SEQUENCE</scope>
    <source>
        <strain evidence="2">AP13</strain>
    </source>
</reference>
<evidence type="ECO:0000313" key="2">
    <source>
        <dbReference type="EMBL" id="KAG2592960.1"/>
    </source>
</evidence>
<organism evidence="2 3">
    <name type="scientific">Panicum virgatum</name>
    <name type="common">Blackwell switchgrass</name>
    <dbReference type="NCBI Taxonomy" id="38727"/>
    <lineage>
        <taxon>Eukaryota</taxon>
        <taxon>Viridiplantae</taxon>
        <taxon>Streptophyta</taxon>
        <taxon>Embryophyta</taxon>
        <taxon>Tracheophyta</taxon>
        <taxon>Spermatophyta</taxon>
        <taxon>Magnoliopsida</taxon>
        <taxon>Liliopsida</taxon>
        <taxon>Poales</taxon>
        <taxon>Poaceae</taxon>
        <taxon>PACMAD clade</taxon>
        <taxon>Panicoideae</taxon>
        <taxon>Panicodae</taxon>
        <taxon>Paniceae</taxon>
        <taxon>Panicinae</taxon>
        <taxon>Panicum</taxon>
        <taxon>Panicum sect. Hiantes</taxon>
    </lineage>
</organism>
<evidence type="ECO:0000256" key="1">
    <source>
        <dbReference type="SAM" id="MobiDB-lite"/>
    </source>
</evidence>
<sequence>MQSSSGGSRRLLHPPPKAGVRAQASQAQTPSRRPRSSPPCQGCRPELCRPACCRGGWWSPSFHMMPATHSPPVCREDQTRLTSCRYSGLRRTCSSAVPVCFFFPSTCTSLRSLSLSCCTPG</sequence>
<name>A0A8T0S4P1_PANVG</name>
<dbReference type="EMBL" id="CM029046">
    <property type="protein sequence ID" value="KAG2592960.1"/>
    <property type="molecule type" value="Genomic_DNA"/>
</dbReference>
<comment type="caution">
    <text evidence="2">The sequence shown here is derived from an EMBL/GenBank/DDBJ whole genome shotgun (WGS) entry which is preliminary data.</text>
</comment>
<protein>
    <submittedName>
        <fullName evidence="2">Uncharacterized protein</fullName>
    </submittedName>
</protein>
<feature type="region of interest" description="Disordered" evidence="1">
    <location>
        <begin position="1"/>
        <end position="44"/>
    </location>
</feature>
<accession>A0A8T0S4P1</accession>
<proteinExistence type="predicted"/>
<dbReference type="Proteomes" id="UP000823388">
    <property type="component" value="Chromosome 5N"/>
</dbReference>
<keyword evidence="3" id="KW-1185">Reference proteome</keyword>
<dbReference type="AlphaFoldDB" id="A0A8T0S4P1"/>
<evidence type="ECO:0000313" key="3">
    <source>
        <dbReference type="Proteomes" id="UP000823388"/>
    </source>
</evidence>